<dbReference type="KEGG" id="fse:DI487_11285"/>
<dbReference type="PROSITE" id="PS50930">
    <property type="entry name" value="HTH_LYTTR"/>
    <property type="match status" value="1"/>
</dbReference>
<gene>
    <name evidence="4" type="ORF">DI487_11285</name>
</gene>
<dbReference type="EMBL" id="CP029463">
    <property type="protein sequence ID" value="AWM14380.1"/>
    <property type="molecule type" value="Genomic_DNA"/>
</dbReference>
<protein>
    <submittedName>
        <fullName evidence="4">DNA-binding response regulator</fullName>
    </submittedName>
</protein>
<dbReference type="Gene3D" id="2.40.50.1020">
    <property type="entry name" value="LytTr DNA-binding domain"/>
    <property type="match status" value="1"/>
</dbReference>
<dbReference type="PANTHER" id="PTHR37299:SF1">
    <property type="entry name" value="STAGE 0 SPORULATION PROTEIN A HOMOLOG"/>
    <property type="match status" value="1"/>
</dbReference>
<dbReference type="Pfam" id="PF00072">
    <property type="entry name" value="Response_reg"/>
    <property type="match status" value="1"/>
</dbReference>
<feature type="modified residue" description="4-aspartylphosphate" evidence="1">
    <location>
        <position position="56"/>
    </location>
</feature>
<dbReference type="SMART" id="SM00448">
    <property type="entry name" value="REC"/>
    <property type="match status" value="1"/>
</dbReference>
<feature type="domain" description="HTH LytTR-type" evidence="3">
    <location>
        <begin position="155"/>
        <end position="257"/>
    </location>
</feature>
<dbReference type="InterPro" id="IPR007492">
    <property type="entry name" value="LytTR_DNA-bd_dom"/>
</dbReference>
<dbReference type="FunFam" id="3.40.50.2300:FF:000361">
    <property type="entry name" value="Two-component system response regulator"/>
    <property type="match status" value="1"/>
</dbReference>
<dbReference type="SUPFAM" id="SSF52172">
    <property type="entry name" value="CheY-like"/>
    <property type="match status" value="1"/>
</dbReference>
<dbReference type="Pfam" id="PF04397">
    <property type="entry name" value="LytTR"/>
    <property type="match status" value="1"/>
</dbReference>
<dbReference type="OrthoDB" id="2168082at2"/>
<dbReference type="RefSeq" id="WP_109569740.1">
    <property type="nucleotide sequence ID" value="NZ_CP029463.1"/>
</dbReference>
<evidence type="ECO:0000313" key="4">
    <source>
        <dbReference type="EMBL" id="AWM14380.1"/>
    </source>
</evidence>
<evidence type="ECO:0000259" key="3">
    <source>
        <dbReference type="PROSITE" id="PS50930"/>
    </source>
</evidence>
<dbReference type="Proteomes" id="UP000245429">
    <property type="component" value="Chromosome"/>
</dbReference>
<dbReference type="PROSITE" id="PS50110">
    <property type="entry name" value="RESPONSE_REGULATORY"/>
    <property type="match status" value="1"/>
</dbReference>
<reference evidence="4 5" key="1">
    <citation type="submission" date="2018-05" db="EMBL/GenBank/DDBJ databases">
        <title>Flavobacterium sp. MEBiC07310.</title>
        <authorList>
            <person name="Baek K."/>
        </authorList>
    </citation>
    <scope>NUCLEOTIDE SEQUENCE [LARGE SCALE GENOMIC DNA]</scope>
    <source>
        <strain evidence="4 5">MEBiC07310</strain>
    </source>
</reference>
<proteinExistence type="predicted"/>
<accession>A0A2U8QW06</accession>
<keyword evidence="4" id="KW-0238">DNA-binding</keyword>
<dbReference type="AlphaFoldDB" id="A0A2U8QW06"/>
<dbReference type="GO" id="GO:0003677">
    <property type="term" value="F:DNA binding"/>
    <property type="evidence" value="ECO:0007669"/>
    <property type="project" value="UniProtKB-KW"/>
</dbReference>
<sequence>MLTVLIIEDEIKTARELKKSIEQSFEEVTVLDMLASIKSTVRWLKENSRPDIIFSDIQLADGLSFEIFRQVEVQTPIIFCTAYDEYAIEAFKTNGIDYLLKPIDDDKLKQSIQKYQNLKKALVPTDRLPNYTTIQTLVNSVSENQYKKTVLVHFQEKIIPLATEQIAYIHYELGNVYIVTFEKKRYFINQTLDEFETLLHPDQFFRANRQFIVNRTAIQSLENYFSRRMLLKLQLPVSQEIIISKTKSPLLIKWIEKF</sequence>
<dbReference type="InterPro" id="IPR001789">
    <property type="entry name" value="Sig_transdc_resp-reg_receiver"/>
</dbReference>
<keyword evidence="5" id="KW-1185">Reference proteome</keyword>
<keyword evidence="1" id="KW-0597">Phosphoprotein</keyword>
<evidence type="ECO:0000259" key="2">
    <source>
        <dbReference type="PROSITE" id="PS50110"/>
    </source>
</evidence>
<dbReference type="Gene3D" id="3.40.50.2300">
    <property type="match status" value="1"/>
</dbReference>
<organism evidence="4 5">
    <name type="scientific">Flavobacterium sediminis</name>
    <dbReference type="NCBI Taxonomy" id="2201181"/>
    <lineage>
        <taxon>Bacteria</taxon>
        <taxon>Pseudomonadati</taxon>
        <taxon>Bacteroidota</taxon>
        <taxon>Flavobacteriia</taxon>
        <taxon>Flavobacteriales</taxon>
        <taxon>Flavobacteriaceae</taxon>
        <taxon>Flavobacterium</taxon>
    </lineage>
</organism>
<dbReference type="InterPro" id="IPR011006">
    <property type="entry name" value="CheY-like_superfamily"/>
</dbReference>
<name>A0A2U8QW06_9FLAO</name>
<dbReference type="GO" id="GO:0000156">
    <property type="term" value="F:phosphorelay response regulator activity"/>
    <property type="evidence" value="ECO:0007669"/>
    <property type="project" value="InterPro"/>
</dbReference>
<feature type="domain" description="Response regulatory" evidence="2">
    <location>
        <begin position="3"/>
        <end position="116"/>
    </location>
</feature>
<evidence type="ECO:0000256" key="1">
    <source>
        <dbReference type="PROSITE-ProRule" id="PRU00169"/>
    </source>
</evidence>
<dbReference type="InterPro" id="IPR046947">
    <property type="entry name" value="LytR-like"/>
</dbReference>
<dbReference type="SMART" id="SM00850">
    <property type="entry name" value="LytTR"/>
    <property type="match status" value="1"/>
</dbReference>
<dbReference type="PANTHER" id="PTHR37299">
    <property type="entry name" value="TRANSCRIPTIONAL REGULATOR-RELATED"/>
    <property type="match status" value="1"/>
</dbReference>
<evidence type="ECO:0000313" key="5">
    <source>
        <dbReference type="Proteomes" id="UP000245429"/>
    </source>
</evidence>